<evidence type="ECO:0008006" key="3">
    <source>
        <dbReference type="Google" id="ProtNLM"/>
    </source>
</evidence>
<name>A0A093ICU3_EURHL</name>
<evidence type="ECO:0000313" key="2">
    <source>
        <dbReference type="Proteomes" id="UP000054232"/>
    </source>
</evidence>
<dbReference type="Proteomes" id="UP000054232">
    <property type="component" value="Unassembled WGS sequence"/>
</dbReference>
<sequence length="55" mass="6229">NGYKLKSGRFRLDVGKKFFTERVVRHGNRLPREAVDAPSLGVFKARLDEALSNLV</sequence>
<gene>
    <name evidence="1" type="ORF">N326_13396</name>
</gene>
<organism evidence="1 2">
    <name type="scientific">Eurypyga helias</name>
    <name type="common">Sunbittern</name>
    <name type="synonym">Ardea helias</name>
    <dbReference type="NCBI Taxonomy" id="54383"/>
    <lineage>
        <taxon>Eukaryota</taxon>
        <taxon>Metazoa</taxon>
        <taxon>Chordata</taxon>
        <taxon>Craniata</taxon>
        <taxon>Vertebrata</taxon>
        <taxon>Euteleostomi</taxon>
        <taxon>Archelosauria</taxon>
        <taxon>Archosauria</taxon>
        <taxon>Dinosauria</taxon>
        <taxon>Saurischia</taxon>
        <taxon>Theropoda</taxon>
        <taxon>Coelurosauria</taxon>
        <taxon>Aves</taxon>
        <taxon>Neognathae</taxon>
        <taxon>Neoaves</taxon>
        <taxon>Phaethontimorphae</taxon>
        <taxon>Eurypygiformes</taxon>
        <taxon>Eurypygidae</taxon>
        <taxon>Eurypyga</taxon>
    </lineage>
</organism>
<feature type="non-terminal residue" evidence="1">
    <location>
        <position position="55"/>
    </location>
</feature>
<dbReference type="EMBL" id="KK559801">
    <property type="protein sequence ID" value="KFW00520.1"/>
    <property type="molecule type" value="Genomic_DNA"/>
</dbReference>
<protein>
    <recommendedName>
        <fullName evidence="3">Nidogen G2 beta-barrel domain-containing protein</fullName>
    </recommendedName>
</protein>
<proteinExistence type="predicted"/>
<feature type="non-terminal residue" evidence="1">
    <location>
        <position position="1"/>
    </location>
</feature>
<evidence type="ECO:0000313" key="1">
    <source>
        <dbReference type="EMBL" id="KFW00520.1"/>
    </source>
</evidence>
<keyword evidence="2" id="KW-1185">Reference proteome</keyword>
<reference evidence="1 2" key="1">
    <citation type="submission" date="2014-04" db="EMBL/GenBank/DDBJ databases">
        <title>Genome evolution of avian class.</title>
        <authorList>
            <person name="Zhang G."/>
            <person name="Li C."/>
        </authorList>
    </citation>
    <scope>NUCLEOTIDE SEQUENCE [LARGE SCALE GENOMIC DNA]</scope>
    <source>
        <strain evidence="1">BGI_N326</strain>
    </source>
</reference>
<accession>A0A093ICU3</accession>
<dbReference type="AlphaFoldDB" id="A0A093ICU3"/>